<proteinExistence type="predicted"/>
<accession>A0A485M1V5</accession>
<dbReference type="EMBL" id="CAADRM010000116">
    <property type="protein sequence ID" value="VFU16154.1"/>
    <property type="molecule type" value="Genomic_DNA"/>
</dbReference>
<dbReference type="Pfam" id="PF09835">
    <property type="entry name" value="DUF2062"/>
    <property type="match status" value="1"/>
</dbReference>
<dbReference type="PANTHER" id="PTHR35102">
    <property type="entry name" value="E3 UBIQUITIN-PROTEIN LIGASE"/>
    <property type="match status" value="1"/>
</dbReference>
<feature type="transmembrane region" description="Helical" evidence="1">
    <location>
        <begin position="34"/>
        <end position="60"/>
    </location>
</feature>
<organism evidence="3">
    <name type="scientific">anaerobic digester metagenome</name>
    <dbReference type="NCBI Taxonomy" id="1263854"/>
    <lineage>
        <taxon>unclassified sequences</taxon>
        <taxon>metagenomes</taxon>
        <taxon>ecological metagenomes</taxon>
    </lineage>
</organism>
<evidence type="ECO:0000259" key="2">
    <source>
        <dbReference type="Pfam" id="PF09835"/>
    </source>
</evidence>
<reference evidence="3" key="1">
    <citation type="submission" date="2019-03" db="EMBL/GenBank/DDBJ databases">
        <authorList>
            <person name="Hao L."/>
        </authorList>
    </citation>
    <scope>NUCLEOTIDE SEQUENCE</scope>
</reference>
<evidence type="ECO:0000256" key="1">
    <source>
        <dbReference type="SAM" id="Phobius"/>
    </source>
</evidence>
<name>A0A485M1V5_9ZZZZ</name>
<feature type="domain" description="DUF2062" evidence="2">
    <location>
        <begin position="17"/>
        <end position="135"/>
    </location>
</feature>
<keyword evidence="1" id="KW-1133">Transmembrane helix</keyword>
<feature type="transmembrane region" description="Helical" evidence="1">
    <location>
        <begin position="72"/>
        <end position="89"/>
    </location>
</feature>
<gene>
    <name evidence="3" type="ORF">SCFA_510024</name>
</gene>
<dbReference type="AlphaFoldDB" id="A0A485M1V5"/>
<protein>
    <recommendedName>
        <fullName evidence="2">DUF2062 domain-containing protein</fullName>
    </recommendedName>
</protein>
<evidence type="ECO:0000313" key="3">
    <source>
        <dbReference type="EMBL" id="VFU16154.1"/>
    </source>
</evidence>
<keyword evidence="1" id="KW-0812">Transmembrane</keyword>
<feature type="transmembrane region" description="Helical" evidence="1">
    <location>
        <begin position="124"/>
        <end position="147"/>
    </location>
</feature>
<keyword evidence="1" id="KW-0472">Membrane</keyword>
<dbReference type="PANTHER" id="PTHR35102:SF1">
    <property type="entry name" value="E3 UBIQUITIN-PROTEIN LIGASE"/>
    <property type="match status" value="1"/>
</dbReference>
<dbReference type="InterPro" id="IPR018639">
    <property type="entry name" value="DUF2062"/>
</dbReference>
<sequence length="158" mass="17333">MHDHMVRCIRKRVIEPVLDLLRQGTEPERIALSIAWGAVLGIFPVLGITTFLCAGAAVMLRLNMAAIQLANWLVYPLQIVLLVPFIMLGEHLFGAPALAGGAENIMGLFRADFTSALGYAGERVLYAVFVWLLTVPVMVPLLNRLLAAMLRKVLKGRA</sequence>